<feature type="compositionally biased region" description="Low complexity" evidence="1">
    <location>
        <begin position="76"/>
        <end position="88"/>
    </location>
</feature>
<dbReference type="AlphaFoldDB" id="A0A7R8GYL8"/>
<dbReference type="EMBL" id="HG994580">
    <property type="protein sequence ID" value="CAF2749331.1"/>
    <property type="molecule type" value="Genomic_DNA"/>
</dbReference>
<keyword evidence="3" id="KW-1185">Reference proteome</keyword>
<protein>
    <submittedName>
        <fullName evidence="2">(salmon louse) hypothetical protein</fullName>
    </submittedName>
</protein>
<accession>A0A7R8GYL8</accession>
<reference evidence="2" key="1">
    <citation type="submission" date="2021-02" db="EMBL/GenBank/DDBJ databases">
        <authorList>
            <person name="Bekaert M."/>
        </authorList>
    </citation>
    <scope>NUCLEOTIDE SEQUENCE</scope>
    <source>
        <strain evidence="2">IoA-00</strain>
    </source>
</reference>
<feature type="region of interest" description="Disordered" evidence="1">
    <location>
        <begin position="27"/>
        <end position="93"/>
    </location>
</feature>
<evidence type="ECO:0000313" key="3">
    <source>
        <dbReference type="Proteomes" id="UP000675881"/>
    </source>
</evidence>
<proteinExistence type="predicted"/>
<name>A0A7R8GYL8_LEPSM</name>
<evidence type="ECO:0000256" key="1">
    <source>
        <dbReference type="SAM" id="MobiDB-lite"/>
    </source>
</evidence>
<dbReference type="OrthoDB" id="205662at2759"/>
<gene>
    <name evidence="2" type="ORF">LSAA_2110</name>
</gene>
<sequence length="112" mass="11843">MEVKSGSNNANLTSASGNVGLSSRFVLSDNVSNDGNGGSSSGQENKQGANSHLRIYAPRKASGSDRLLDTPSGIPTSTSSNTRNSSNSEPTQIEDIRRRLEKIKQSAFLINC</sequence>
<evidence type="ECO:0000313" key="2">
    <source>
        <dbReference type="EMBL" id="CAF2749331.1"/>
    </source>
</evidence>
<organism evidence="2 3">
    <name type="scientific">Lepeophtheirus salmonis</name>
    <name type="common">Salmon louse</name>
    <name type="synonym">Caligus salmonis</name>
    <dbReference type="NCBI Taxonomy" id="72036"/>
    <lineage>
        <taxon>Eukaryota</taxon>
        <taxon>Metazoa</taxon>
        <taxon>Ecdysozoa</taxon>
        <taxon>Arthropoda</taxon>
        <taxon>Crustacea</taxon>
        <taxon>Multicrustacea</taxon>
        <taxon>Hexanauplia</taxon>
        <taxon>Copepoda</taxon>
        <taxon>Siphonostomatoida</taxon>
        <taxon>Caligidae</taxon>
        <taxon>Lepeophtheirus</taxon>
    </lineage>
</organism>
<dbReference type="Proteomes" id="UP000675881">
    <property type="component" value="Chromosome 1"/>
</dbReference>